<organism evidence="2 3">
    <name type="scientific">Klebsiella phage KP8</name>
    <dbReference type="NCBI Taxonomy" id="2099850"/>
    <lineage>
        <taxon>Viruses</taxon>
        <taxon>Duplodnaviria</taxon>
        <taxon>Heunggongvirae</taxon>
        <taxon>Uroviricota</taxon>
        <taxon>Caudoviricetes</taxon>
        <taxon>Schitoviridae</taxon>
        <taxon>Enquatrovirinae</taxon>
        <taxon>Kaypoctavirus</taxon>
        <taxon>Kaypoctavirus KP8</taxon>
    </lineage>
</organism>
<dbReference type="KEGG" id="vg:55607702"/>
<proteinExistence type="predicted"/>
<evidence type="ECO:0000313" key="3">
    <source>
        <dbReference type="Proteomes" id="UP000241488"/>
    </source>
</evidence>
<feature type="transmembrane region" description="Helical" evidence="1">
    <location>
        <begin position="640"/>
        <end position="658"/>
    </location>
</feature>
<feature type="transmembrane region" description="Helical" evidence="1">
    <location>
        <begin position="746"/>
        <end position="765"/>
    </location>
</feature>
<reference evidence="3" key="1">
    <citation type="submission" date="2018-02" db="EMBL/GenBank/DDBJ databases">
        <title>Complete genome of Klebsiella pneumoniae Podoviridae bacteriophage KP8.</title>
        <authorList>
            <person name="Bokovaya O."/>
            <person name="Tikunov A."/>
            <person name="Morozova V."/>
        </authorList>
    </citation>
    <scope>NUCLEOTIDE SEQUENCE [LARGE SCALE GENOMIC DNA]</scope>
</reference>
<dbReference type="EMBL" id="MG922974">
    <property type="protein sequence ID" value="AVJ48980.1"/>
    <property type="molecule type" value="Genomic_DNA"/>
</dbReference>
<evidence type="ECO:0000256" key="1">
    <source>
        <dbReference type="SAM" id="Phobius"/>
    </source>
</evidence>
<name>A0A2P1CCM9_9CAUD</name>
<dbReference type="RefSeq" id="YP_009837512.1">
    <property type="nucleotide sequence ID" value="NC_048700.1"/>
</dbReference>
<accession>A0A2P1CCM9</accession>
<sequence>MGLFSGKTKIYVASSVYNLAGDINNRPNYMKTTVIGGILNASNFSMSDVIGNSYISGPGIRMRLFSSWSKNHFDEHIGLTSPTLNTLAKIDPELVKRSLPTKDGKVLYVQSADIGFGDFQEWCDQYIYENAPSRIDEQFEIDIDDETGVITMESQEGGSTIQFTPVNFEQGSRYLYVDYTYYSDPKEDPPVVGPLLTFSNESELPSTFFWSTVSEDFTPRSETLNTTVVVHSSFSDGRPDEETTTTDTGTETWNDYVKVYKRGFNLSLTTAQVIIDNRVMTHTKLGTKKTSTSTVTEEIDLGGGVIETRVTTTTGEYIQFEYTSQTVSTKTITDAAGEPHLFIYKEGSGNDELDSLFNTYSDDSRFYPFIPMRSDKTWIDRDEEMYPLCKTALRKSTGGKLNKVLDTLKDNDDIDDIQYIYGAFGCALNTPEDTAKEYIFRFFEMAAEAFPADPNYPTMESIIQAYELANMDAEGYSQWWADNTSGAVVVSTPPNPPEYPVIPKREYRVRSTKGYKFDMTVEWNYIFETNHTGTAWEGAKKGELKTQMGETITLTRKSYRTNTQGDLVEYTSSKTMPAFEMLWQTGNGTYKKLTVYGLRHRNMVYKDKSVDSTAKEALDDADESGFLIPLHTSIYRSMSLVRSTQLSTACTYLVLNSYKKVKQKWYQTGAFKIAVIVVAIVISVASMGTGAAAGAGILGAYGSVGAALGFAGIAAIIVGAIANAVAAMVVMSIISKVSTALFGDKLGLIVTAIASFVAMNVGTALSTGTSMSTMIANMASAQNLTMLTSSVGNGISQYINASTADTIRKTEEVLQQYNTDSKAIQSKYQEMFGTDGSGIIDPLSFIGIESLDCFTNRTLMTGSDIASMSLDMITNFADITTNIDLT</sequence>
<protein>
    <submittedName>
        <fullName evidence="2">Putative 4 transmembrane helical domains containing protein</fullName>
    </submittedName>
</protein>
<evidence type="ECO:0000313" key="2">
    <source>
        <dbReference type="EMBL" id="AVJ48980.1"/>
    </source>
</evidence>
<keyword evidence="3" id="KW-1185">Reference proteome</keyword>
<keyword evidence="1" id="KW-0472">Membrane</keyword>
<dbReference type="Proteomes" id="UP000241488">
    <property type="component" value="Segment"/>
</dbReference>
<dbReference type="GeneID" id="55607702"/>
<keyword evidence="1 2" id="KW-0812">Transmembrane</keyword>
<feature type="transmembrane region" description="Helical" evidence="1">
    <location>
        <begin position="707"/>
        <end position="734"/>
    </location>
</feature>
<feature type="transmembrane region" description="Helical" evidence="1">
    <location>
        <begin position="670"/>
        <end position="701"/>
    </location>
</feature>
<keyword evidence="1" id="KW-1133">Transmembrane helix</keyword>